<comment type="caution">
    <text evidence="1">The sequence shown here is derived from an EMBL/GenBank/DDBJ whole genome shotgun (WGS) entry which is preliminary data.</text>
</comment>
<sequence length="185" mass="21136">MKVVACAATDWQQREEAFHIQLAKVRSQLREAKHGEDDDDCFKKEIGRIRVDTDETNPFGDSNLSRPFVWGKKYQGKAKPPTKEQKKSHLRRVEEIWMARNGGKYCARAADLQSALGLVREIRQRRLEITQSTYHSLAICAGKTENWDVSYDAMVMMQTSGFEPTARILNSVLTACAKGKQWEKS</sequence>
<protein>
    <submittedName>
        <fullName evidence="1">Uncharacterized protein</fullName>
    </submittedName>
</protein>
<dbReference type="EMBL" id="CM047587">
    <property type="protein sequence ID" value="KAI9906609.1"/>
    <property type="molecule type" value="Genomic_DNA"/>
</dbReference>
<name>A0ACC0VJH8_9STRA</name>
<accession>A0ACC0VJH8</accession>
<evidence type="ECO:0000313" key="2">
    <source>
        <dbReference type="Proteomes" id="UP001163321"/>
    </source>
</evidence>
<keyword evidence="2" id="KW-1185">Reference proteome</keyword>
<organism evidence="1 2">
    <name type="scientific">Peronosclerospora sorghi</name>
    <dbReference type="NCBI Taxonomy" id="230839"/>
    <lineage>
        <taxon>Eukaryota</taxon>
        <taxon>Sar</taxon>
        <taxon>Stramenopiles</taxon>
        <taxon>Oomycota</taxon>
        <taxon>Peronosporomycetes</taxon>
        <taxon>Peronosporales</taxon>
        <taxon>Peronosporaceae</taxon>
        <taxon>Peronosclerospora</taxon>
    </lineage>
</organism>
<evidence type="ECO:0000313" key="1">
    <source>
        <dbReference type="EMBL" id="KAI9906609.1"/>
    </source>
</evidence>
<proteinExistence type="predicted"/>
<reference evidence="1 2" key="1">
    <citation type="journal article" date="2022" name="bioRxiv">
        <title>The genome of the oomycete Peronosclerospora sorghi, a cosmopolitan pathogen of maize and sorghum, is inflated with dispersed pseudogenes.</title>
        <authorList>
            <person name="Fletcher K."/>
            <person name="Martin F."/>
            <person name="Isakeit T."/>
            <person name="Cavanaugh K."/>
            <person name="Magill C."/>
            <person name="Michelmore R."/>
        </authorList>
    </citation>
    <scope>NUCLEOTIDE SEQUENCE [LARGE SCALE GENOMIC DNA]</scope>
    <source>
        <strain evidence="1">P6</strain>
    </source>
</reference>
<dbReference type="Proteomes" id="UP001163321">
    <property type="component" value="Chromosome 8"/>
</dbReference>
<gene>
    <name evidence="1" type="ORF">PsorP6_002853</name>
</gene>